<feature type="region of interest" description="Disordered" evidence="1">
    <location>
        <begin position="1"/>
        <end position="21"/>
    </location>
</feature>
<gene>
    <name evidence="3" type="ORF">APTSU1_001361500</name>
</gene>
<organism evidence="3 4">
    <name type="scientific">Apodemus speciosus</name>
    <name type="common">Large Japanese field mouse</name>
    <dbReference type="NCBI Taxonomy" id="105296"/>
    <lineage>
        <taxon>Eukaryota</taxon>
        <taxon>Metazoa</taxon>
        <taxon>Chordata</taxon>
        <taxon>Craniata</taxon>
        <taxon>Vertebrata</taxon>
        <taxon>Euteleostomi</taxon>
        <taxon>Mammalia</taxon>
        <taxon>Eutheria</taxon>
        <taxon>Euarchontoglires</taxon>
        <taxon>Glires</taxon>
        <taxon>Rodentia</taxon>
        <taxon>Myomorpha</taxon>
        <taxon>Muroidea</taxon>
        <taxon>Muridae</taxon>
        <taxon>Murinae</taxon>
        <taxon>Apodemus</taxon>
    </lineage>
</organism>
<dbReference type="InterPro" id="IPR039938">
    <property type="entry name" value="Sp4-like"/>
</dbReference>
<evidence type="ECO:0000259" key="2">
    <source>
        <dbReference type="PROSITE" id="PS50805"/>
    </source>
</evidence>
<evidence type="ECO:0000256" key="1">
    <source>
        <dbReference type="SAM" id="MobiDB-lite"/>
    </source>
</evidence>
<evidence type="ECO:0000313" key="4">
    <source>
        <dbReference type="Proteomes" id="UP001623349"/>
    </source>
</evidence>
<dbReference type="SUPFAM" id="SSF52047">
    <property type="entry name" value="RNI-like"/>
    <property type="match status" value="1"/>
</dbReference>
<name>A0ABQ0FGK9_APOSI</name>
<feature type="compositionally biased region" description="Basic and acidic residues" evidence="1">
    <location>
        <begin position="8"/>
        <end position="20"/>
    </location>
</feature>
<proteinExistence type="predicted"/>
<reference evidence="3 4" key="1">
    <citation type="submission" date="2024-08" db="EMBL/GenBank/DDBJ databases">
        <title>The draft genome of Apodemus speciosus.</title>
        <authorList>
            <person name="Nabeshima K."/>
            <person name="Suzuki S."/>
            <person name="Onuma M."/>
        </authorList>
    </citation>
    <scope>NUCLEOTIDE SEQUENCE [LARGE SCALE GENOMIC DNA]</scope>
    <source>
        <strain evidence="3">IB14-021</strain>
    </source>
</reference>
<dbReference type="Proteomes" id="UP001623349">
    <property type="component" value="Unassembled WGS sequence"/>
</dbReference>
<evidence type="ECO:0000313" key="3">
    <source>
        <dbReference type="EMBL" id="GAB1298379.1"/>
    </source>
</evidence>
<dbReference type="Gene3D" id="3.80.10.10">
    <property type="entry name" value="Ribonuclease Inhibitor"/>
    <property type="match status" value="1"/>
</dbReference>
<dbReference type="CDD" id="cd07765">
    <property type="entry name" value="KRAB_A-box"/>
    <property type="match status" value="1"/>
</dbReference>
<dbReference type="InterPro" id="IPR036051">
    <property type="entry name" value="KRAB_dom_sf"/>
</dbReference>
<dbReference type="PANTHER" id="PTHR14947:SF24">
    <property type="entry name" value="ZINC FINGER PROTEIN 781-RELATED"/>
    <property type="match status" value="1"/>
</dbReference>
<dbReference type="InterPro" id="IPR032675">
    <property type="entry name" value="LRR_dom_sf"/>
</dbReference>
<dbReference type="PROSITE" id="PS50805">
    <property type="entry name" value="KRAB"/>
    <property type="match status" value="1"/>
</dbReference>
<dbReference type="InterPro" id="IPR001909">
    <property type="entry name" value="KRAB"/>
</dbReference>
<accession>A0ABQ0FGK9</accession>
<protein>
    <submittedName>
        <fullName evidence="3">Zinc finger protein 72</fullName>
    </submittedName>
</protein>
<dbReference type="Pfam" id="PF01352">
    <property type="entry name" value="KRAB"/>
    <property type="match status" value="1"/>
</dbReference>
<keyword evidence="4" id="KW-1185">Reference proteome</keyword>
<dbReference type="PANTHER" id="PTHR14947">
    <property type="entry name" value="ZINC FINGER PROTEIN"/>
    <property type="match status" value="1"/>
</dbReference>
<dbReference type="EMBL" id="BAAFST010000013">
    <property type="protein sequence ID" value="GAB1298379.1"/>
    <property type="molecule type" value="Genomic_DNA"/>
</dbReference>
<dbReference type="SUPFAM" id="SSF109640">
    <property type="entry name" value="KRAB domain (Kruppel-associated box)"/>
    <property type="match status" value="1"/>
</dbReference>
<dbReference type="SMART" id="SM00349">
    <property type="entry name" value="KRAB"/>
    <property type="match status" value="1"/>
</dbReference>
<comment type="caution">
    <text evidence="3">The sequence shown here is derived from an EMBL/GenBank/DDBJ whole genome shotgun (WGS) entry which is preliminary data.</text>
</comment>
<feature type="domain" description="KRAB" evidence="2">
    <location>
        <begin position="26"/>
        <end position="97"/>
    </location>
</feature>
<dbReference type="Gene3D" id="6.10.140.140">
    <property type="match status" value="1"/>
</dbReference>
<sequence>MMYMIESNMERNPEKEEEMAGSKGQLSFRDVAIDFSPEECECLDPAQWYLYSDVMLENYSNLVSLGLAFSKPYLVTFLEKRQQSWDVKQQATVATYPEEQNPINVKNVIRPLFGIHSLSNTREFIQERNPTNVNNVAKLLAVLQALPNIKEFTLERNPKNVNNVVRLLTVLLTCISIREFTLVRNPINVQNVAKLLTGLQALPSIKEFTLERNPTNVKNGIVL</sequence>